<sequence length="53" mass="6251">MFRTRFFSISPNIFERRIAMWPGKRLAALSYLSCGCSSWNRVTVNSMLIYADW</sequence>
<evidence type="ECO:0000313" key="3">
    <source>
        <dbReference type="WBParaSite" id="ECPE_0001651201-mRNA-1"/>
    </source>
</evidence>
<name>A0A183BB84_9TREM</name>
<dbReference type="EMBL" id="UZAN01064488">
    <property type="protein sequence ID" value="VDP93741.1"/>
    <property type="molecule type" value="Genomic_DNA"/>
</dbReference>
<keyword evidence="2" id="KW-1185">Reference proteome</keyword>
<organism evidence="3">
    <name type="scientific">Echinostoma caproni</name>
    <dbReference type="NCBI Taxonomy" id="27848"/>
    <lineage>
        <taxon>Eukaryota</taxon>
        <taxon>Metazoa</taxon>
        <taxon>Spiralia</taxon>
        <taxon>Lophotrochozoa</taxon>
        <taxon>Platyhelminthes</taxon>
        <taxon>Trematoda</taxon>
        <taxon>Digenea</taxon>
        <taxon>Plagiorchiida</taxon>
        <taxon>Echinostomata</taxon>
        <taxon>Echinostomatoidea</taxon>
        <taxon>Echinostomatidae</taxon>
        <taxon>Echinostoma</taxon>
    </lineage>
</organism>
<reference evidence="3" key="1">
    <citation type="submission" date="2016-06" db="UniProtKB">
        <authorList>
            <consortium name="WormBaseParasite"/>
        </authorList>
    </citation>
    <scope>IDENTIFICATION</scope>
</reference>
<dbReference type="WBParaSite" id="ECPE_0001651201-mRNA-1">
    <property type="protein sequence ID" value="ECPE_0001651201-mRNA-1"/>
    <property type="gene ID" value="ECPE_0001651201"/>
</dbReference>
<reference evidence="1 2" key="2">
    <citation type="submission" date="2018-11" db="EMBL/GenBank/DDBJ databases">
        <authorList>
            <consortium name="Pathogen Informatics"/>
        </authorList>
    </citation>
    <scope>NUCLEOTIDE SEQUENCE [LARGE SCALE GENOMIC DNA]</scope>
    <source>
        <strain evidence="1 2">Egypt</strain>
    </source>
</reference>
<protein>
    <submittedName>
        <fullName evidence="1 3">Uncharacterized protein</fullName>
    </submittedName>
</protein>
<proteinExistence type="predicted"/>
<accession>A0A183BB84</accession>
<evidence type="ECO:0000313" key="1">
    <source>
        <dbReference type="EMBL" id="VDP93741.1"/>
    </source>
</evidence>
<dbReference type="AlphaFoldDB" id="A0A183BB84"/>
<evidence type="ECO:0000313" key="2">
    <source>
        <dbReference type="Proteomes" id="UP000272942"/>
    </source>
</evidence>
<gene>
    <name evidence="1" type="ORF">ECPE_LOCUS16469</name>
</gene>
<dbReference type="Proteomes" id="UP000272942">
    <property type="component" value="Unassembled WGS sequence"/>
</dbReference>